<keyword evidence="5" id="KW-0430">Lectin</keyword>
<dbReference type="EMBL" id="KB199952">
    <property type="protein sequence ID" value="ESP03593.1"/>
    <property type="molecule type" value="Genomic_DNA"/>
</dbReference>
<dbReference type="HOGENOM" id="CLU_636620_0_0_1"/>
<keyword evidence="10" id="KW-1185">Reference proteome</keyword>
<evidence type="ECO:0000256" key="1">
    <source>
        <dbReference type="ARBA" id="ARBA00002219"/>
    </source>
</evidence>
<evidence type="ECO:0000256" key="7">
    <source>
        <dbReference type="ARBA" id="ARBA00023157"/>
    </source>
</evidence>
<evidence type="ECO:0000256" key="2">
    <source>
        <dbReference type="ARBA" id="ARBA00010147"/>
    </source>
</evidence>
<keyword evidence="6" id="KW-0106">Calcium</keyword>
<dbReference type="Proteomes" id="UP000030746">
    <property type="component" value="Unassembled WGS sequence"/>
</dbReference>
<dbReference type="InterPro" id="IPR008979">
    <property type="entry name" value="Galactose-bd-like_sf"/>
</dbReference>
<evidence type="ECO:0000256" key="5">
    <source>
        <dbReference type="ARBA" id="ARBA00022734"/>
    </source>
</evidence>
<organism evidence="9 10">
    <name type="scientific">Lottia gigantea</name>
    <name type="common">Giant owl limpet</name>
    <dbReference type="NCBI Taxonomy" id="225164"/>
    <lineage>
        <taxon>Eukaryota</taxon>
        <taxon>Metazoa</taxon>
        <taxon>Spiralia</taxon>
        <taxon>Lophotrochozoa</taxon>
        <taxon>Mollusca</taxon>
        <taxon>Gastropoda</taxon>
        <taxon>Patellogastropoda</taxon>
        <taxon>Lottioidea</taxon>
        <taxon>Lottiidae</taxon>
        <taxon>Lottia</taxon>
    </lineage>
</organism>
<evidence type="ECO:0000313" key="10">
    <source>
        <dbReference type="Proteomes" id="UP000030746"/>
    </source>
</evidence>
<comment type="similarity">
    <text evidence="2">Belongs to the fucolectin family.</text>
</comment>
<dbReference type="AlphaFoldDB" id="V4B0I0"/>
<gene>
    <name evidence="9" type="ORF">LOTGIDRAFT_171238</name>
</gene>
<comment type="function">
    <text evidence="1">Acts as a defensive agent. Recognizes blood group fucosylated oligosaccharides including A, B, H and Lewis B-type antigens. Does not recognize Lewis A antigen and has low affinity for monovalent haptens.</text>
</comment>
<keyword evidence="4" id="KW-0479">Metal-binding</keyword>
<dbReference type="OrthoDB" id="6134743at2759"/>
<name>V4B0I0_LOTGI</name>
<dbReference type="Pfam" id="PF22633">
    <property type="entry name" value="F5_F8_type_C_2"/>
    <property type="match status" value="1"/>
</dbReference>
<protein>
    <recommendedName>
        <fullName evidence="8">Fucolectin tachylectin-4 pentraxin-1 domain-containing protein</fullName>
    </recommendedName>
</protein>
<dbReference type="GO" id="GO:0010185">
    <property type="term" value="P:regulation of cellular defense response"/>
    <property type="evidence" value="ECO:0007669"/>
    <property type="project" value="UniProtKB-ARBA"/>
</dbReference>
<proteinExistence type="inferred from homology"/>
<dbReference type="CTD" id="20241695"/>
<evidence type="ECO:0000259" key="8">
    <source>
        <dbReference type="SMART" id="SM00607"/>
    </source>
</evidence>
<sequence length="431" mass="47747">MDSSYTNNFCTDPDILKAALLRSDIRLEGMVFMTYHSVGFFQCLRYCLISSDCFSINFQSVDGYCELNVEKDDIFNGTLVTEFGFGLVNKEDMPKELAGPCKDVDCGSQAVCERDINGNPQCQSRPIPNIAFGRPTQQSSHFVSNYHCCQSSHGVDGVTGGYLDNACAVTDYNDFSPWWEVRFNTIYNVTGIEIYSANDTEGVGMLHDFGILVSRRAPLIDENACCRFVKGTLPFGRFKINCLRPVSGDRLRIHMQKTQILLLCEVKVFTVEGYESYNSASAPTSCLKRYGFGMSSGKPVTASGIISGDVTYLVDGNRNMLDINGAQCVSAAPTSGSRWFEIDLGAKYPIESVVVYNKEKTNDIDTTLTNLTIRSYVLTPTYSITTCATYEENFGSTSRIFECEPVVEGRYVLITSTGPNLHLCEVEVTII</sequence>
<dbReference type="GO" id="GO:0042806">
    <property type="term" value="F:fucose binding"/>
    <property type="evidence" value="ECO:0007669"/>
    <property type="project" value="UniProtKB-ARBA"/>
</dbReference>
<dbReference type="Gene3D" id="2.60.120.260">
    <property type="entry name" value="Galactose-binding domain-like"/>
    <property type="match status" value="2"/>
</dbReference>
<reference evidence="9 10" key="1">
    <citation type="journal article" date="2013" name="Nature">
        <title>Insights into bilaterian evolution from three spiralian genomes.</title>
        <authorList>
            <person name="Simakov O."/>
            <person name="Marletaz F."/>
            <person name="Cho S.J."/>
            <person name="Edsinger-Gonzales E."/>
            <person name="Havlak P."/>
            <person name="Hellsten U."/>
            <person name="Kuo D.H."/>
            <person name="Larsson T."/>
            <person name="Lv J."/>
            <person name="Arendt D."/>
            <person name="Savage R."/>
            <person name="Osoegawa K."/>
            <person name="de Jong P."/>
            <person name="Grimwood J."/>
            <person name="Chapman J.A."/>
            <person name="Shapiro H."/>
            <person name="Aerts A."/>
            <person name="Otillar R.P."/>
            <person name="Terry A.Y."/>
            <person name="Boore J.L."/>
            <person name="Grigoriev I.V."/>
            <person name="Lindberg D.R."/>
            <person name="Seaver E.C."/>
            <person name="Weisblat D.A."/>
            <person name="Putnam N.H."/>
            <person name="Rokhsar D.S."/>
        </authorList>
    </citation>
    <scope>NUCLEOTIDE SEQUENCE [LARGE SCALE GENOMIC DNA]</scope>
</reference>
<dbReference type="InterPro" id="IPR006585">
    <property type="entry name" value="FTP1"/>
</dbReference>
<evidence type="ECO:0000256" key="6">
    <source>
        <dbReference type="ARBA" id="ARBA00022837"/>
    </source>
</evidence>
<evidence type="ECO:0000256" key="3">
    <source>
        <dbReference type="ARBA" id="ARBA00011233"/>
    </source>
</evidence>
<dbReference type="GO" id="GO:0001868">
    <property type="term" value="P:regulation of complement activation, lectin pathway"/>
    <property type="evidence" value="ECO:0007669"/>
    <property type="project" value="UniProtKB-ARBA"/>
</dbReference>
<dbReference type="OMA" id="INETENW"/>
<evidence type="ECO:0000313" key="9">
    <source>
        <dbReference type="EMBL" id="ESP03593.1"/>
    </source>
</evidence>
<dbReference type="GO" id="GO:0046872">
    <property type="term" value="F:metal ion binding"/>
    <property type="evidence" value="ECO:0007669"/>
    <property type="project" value="UniProtKB-KW"/>
</dbReference>
<dbReference type="SMART" id="SM00607">
    <property type="entry name" value="FTP"/>
    <property type="match status" value="1"/>
</dbReference>
<dbReference type="KEGG" id="lgi:LOTGIDRAFT_171238"/>
<feature type="domain" description="Fucolectin tachylectin-4 pentraxin-1" evidence="8">
    <location>
        <begin position="127"/>
        <end position="272"/>
    </location>
</feature>
<accession>V4B0I0</accession>
<keyword evidence="7" id="KW-1015">Disulfide bond</keyword>
<dbReference type="GeneID" id="20241695"/>
<dbReference type="SUPFAM" id="SSF49785">
    <property type="entry name" value="Galactose-binding domain-like"/>
    <property type="match status" value="2"/>
</dbReference>
<dbReference type="InterPro" id="IPR051941">
    <property type="entry name" value="BG_Antigen-Binding_Lectin"/>
</dbReference>
<comment type="subunit">
    <text evidence="3">Homotrimer.</text>
</comment>
<evidence type="ECO:0000256" key="4">
    <source>
        <dbReference type="ARBA" id="ARBA00022723"/>
    </source>
</evidence>
<dbReference type="PANTHER" id="PTHR45713:SF6">
    <property type="entry name" value="F5_8 TYPE C DOMAIN-CONTAINING PROTEIN"/>
    <property type="match status" value="1"/>
</dbReference>
<dbReference type="PANTHER" id="PTHR45713">
    <property type="entry name" value="FTP DOMAIN-CONTAINING PROTEIN"/>
    <property type="match status" value="1"/>
</dbReference>
<dbReference type="RefSeq" id="XP_009045681.1">
    <property type="nucleotide sequence ID" value="XM_009047433.1"/>
</dbReference>